<accession>A0A0G9JP37</accession>
<dbReference type="Proteomes" id="UP000035514">
    <property type="component" value="Unassembled WGS sequence"/>
</dbReference>
<evidence type="ECO:0000313" key="1">
    <source>
        <dbReference type="EMBL" id="KLD96043.1"/>
    </source>
</evidence>
<dbReference type="PATRIC" id="fig|1447256.3.peg.2507"/>
<gene>
    <name evidence="1" type="ORF">AA20_12785</name>
</gene>
<proteinExistence type="predicted"/>
<protein>
    <submittedName>
        <fullName evidence="1">Uncharacterized protein</fullName>
    </submittedName>
</protein>
<evidence type="ECO:0000313" key="2">
    <source>
        <dbReference type="Proteomes" id="UP000035514"/>
    </source>
</evidence>
<comment type="caution">
    <text evidence="1">The sequence shown here is derived from an EMBL/GenBank/DDBJ whole genome shotgun (WGS) entry which is preliminary data.</text>
</comment>
<dbReference type="AlphaFoldDB" id="A0A0G9JP37"/>
<dbReference type="RefSeq" id="WP_012012330.1">
    <property type="nucleotide sequence ID" value="NZ_JAIQ01000174.1"/>
</dbReference>
<organism evidence="1 2">
    <name type="scientific">Aliarcobacter butzleri L348</name>
    <dbReference type="NCBI Taxonomy" id="1447256"/>
    <lineage>
        <taxon>Bacteria</taxon>
        <taxon>Pseudomonadati</taxon>
        <taxon>Campylobacterota</taxon>
        <taxon>Epsilonproteobacteria</taxon>
        <taxon>Campylobacterales</taxon>
        <taxon>Arcobacteraceae</taxon>
        <taxon>Aliarcobacter</taxon>
    </lineage>
</organism>
<dbReference type="GeneID" id="24304237"/>
<dbReference type="EMBL" id="JAIQ01000174">
    <property type="protein sequence ID" value="KLD96043.1"/>
    <property type="molecule type" value="Genomic_DNA"/>
</dbReference>
<reference evidence="1 2" key="1">
    <citation type="submission" date="2014-01" db="EMBL/GenBank/DDBJ databases">
        <title>Development of a Comparative Genomic Fingerprinting Assay for High Resolution Genotyping of Arcobacter butzleri.</title>
        <authorList>
            <person name="Webb A.L."/>
            <person name="Inglis G.D."/>
            <person name="Kruczkiewicz P."/>
            <person name="Selinger L.B."/>
            <person name="Taboada E.N."/>
        </authorList>
    </citation>
    <scope>NUCLEOTIDE SEQUENCE [LARGE SCALE GENOMIC DNA]</scope>
    <source>
        <strain evidence="1 2">L348</strain>
    </source>
</reference>
<sequence length="65" mass="7727">MTIEEQEIFFNKIKETILPLAINMQDEQIKKIIQTVEETNENLPTGFSAFLFEQIIIHKYNRTIK</sequence>
<name>A0A0G9JP37_9BACT</name>